<feature type="region of interest" description="Disordered" evidence="1">
    <location>
        <begin position="30"/>
        <end position="92"/>
    </location>
</feature>
<dbReference type="PANTHER" id="PTHR33509">
    <property type="entry name" value="LATE EMBRYOGENIS ABUNDANT PROTEIN 2-RELATED"/>
    <property type="match status" value="1"/>
</dbReference>
<keyword evidence="3" id="KW-1185">Reference proteome</keyword>
<organism evidence="2 3">
    <name type="scientific">Deinandra increscens subsp. villosa</name>
    <dbReference type="NCBI Taxonomy" id="3103831"/>
    <lineage>
        <taxon>Eukaryota</taxon>
        <taxon>Viridiplantae</taxon>
        <taxon>Streptophyta</taxon>
        <taxon>Embryophyta</taxon>
        <taxon>Tracheophyta</taxon>
        <taxon>Spermatophyta</taxon>
        <taxon>Magnoliopsida</taxon>
        <taxon>eudicotyledons</taxon>
        <taxon>Gunneridae</taxon>
        <taxon>Pentapetalae</taxon>
        <taxon>asterids</taxon>
        <taxon>campanulids</taxon>
        <taxon>Asterales</taxon>
        <taxon>Asteraceae</taxon>
        <taxon>Asteroideae</taxon>
        <taxon>Heliantheae alliance</taxon>
        <taxon>Madieae</taxon>
        <taxon>Madiinae</taxon>
        <taxon>Deinandra</taxon>
    </lineage>
</organism>
<dbReference type="GO" id="GO:0006950">
    <property type="term" value="P:response to stress"/>
    <property type="evidence" value="ECO:0007669"/>
    <property type="project" value="TreeGrafter"/>
</dbReference>
<name>A0AAP0D8Z8_9ASTR</name>
<protein>
    <submittedName>
        <fullName evidence="2">Uncharacterized protein</fullName>
    </submittedName>
</protein>
<dbReference type="Pfam" id="PF03242">
    <property type="entry name" value="LEA_3a"/>
    <property type="match status" value="1"/>
</dbReference>
<evidence type="ECO:0000313" key="2">
    <source>
        <dbReference type="EMBL" id="KAK9070056.1"/>
    </source>
</evidence>
<dbReference type="GO" id="GO:0005739">
    <property type="term" value="C:mitochondrion"/>
    <property type="evidence" value="ECO:0007669"/>
    <property type="project" value="TreeGrafter"/>
</dbReference>
<gene>
    <name evidence="2" type="ORF">SSX86_010455</name>
</gene>
<dbReference type="Proteomes" id="UP001408789">
    <property type="component" value="Unassembled WGS sequence"/>
</dbReference>
<dbReference type="InterPro" id="IPR004926">
    <property type="entry name" value="LEA_3a"/>
</dbReference>
<dbReference type="PANTHER" id="PTHR33509:SF5">
    <property type="entry name" value="PROTEIN SENESCENCE-ASSOCIATED GENE 21, MITOCHONDRIAL"/>
    <property type="match status" value="1"/>
</dbReference>
<evidence type="ECO:0000313" key="3">
    <source>
        <dbReference type="Proteomes" id="UP001408789"/>
    </source>
</evidence>
<proteinExistence type="predicted"/>
<reference evidence="2 3" key="1">
    <citation type="submission" date="2024-04" db="EMBL/GenBank/DDBJ databases">
        <title>The reference genome of an endangered Asteraceae, Deinandra increscens subsp. villosa, native to the Central Coast of California.</title>
        <authorList>
            <person name="Guilliams M."/>
            <person name="Hasenstab-Lehman K."/>
            <person name="Meyer R."/>
            <person name="Mcevoy S."/>
        </authorList>
    </citation>
    <scope>NUCLEOTIDE SEQUENCE [LARGE SCALE GENOMIC DNA]</scope>
    <source>
        <tissue evidence="2">Leaf</tissue>
    </source>
</reference>
<sequence length="92" mass="10051">MARSISSAKLLSSFVVDQISVASRRKYATGNVSGSLRGSGVAMRKNGGEEPKVSNPWVPDPVTGYYKPEDQSNQADQADRRDMLLKQKNHGQ</sequence>
<dbReference type="AlphaFoldDB" id="A0AAP0D8Z8"/>
<dbReference type="EMBL" id="JBCNJP010000012">
    <property type="protein sequence ID" value="KAK9070056.1"/>
    <property type="molecule type" value="Genomic_DNA"/>
</dbReference>
<evidence type="ECO:0000256" key="1">
    <source>
        <dbReference type="SAM" id="MobiDB-lite"/>
    </source>
</evidence>
<comment type="caution">
    <text evidence="2">The sequence shown here is derived from an EMBL/GenBank/DDBJ whole genome shotgun (WGS) entry which is preliminary data.</text>
</comment>
<accession>A0AAP0D8Z8</accession>